<dbReference type="EMBL" id="JBHSWW010000021">
    <property type="protein sequence ID" value="MFC6752457.1"/>
    <property type="molecule type" value="Genomic_DNA"/>
</dbReference>
<dbReference type="RefSeq" id="WP_379779177.1">
    <property type="nucleotide sequence ID" value="NZ_JBHSWW010000021.1"/>
</dbReference>
<gene>
    <name evidence="3" type="ORF">ACFQEU_03075</name>
</gene>
<dbReference type="Proteomes" id="UP001596442">
    <property type="component" value="Unassembled WGS sequence"/>
</dbReference>
<evidence type="ECO:0000313" key="3">
    <source>
        <dbReference type="EMBL" id="MFC6752457.1"/>
    </source>
</evidence>
<comment type="caution">
    <text evidence="3">The sequence shown here is derived from an EMBL/GenBank/DDBJ whole genome shotgun (WGS) entry which is preliminary data.</text>
</comment>
<reference evidence="3 4" key="1">
    <citation type="journal article" date="2019" name="Int. J. Syst. Evol. Microbiol.">
        <title>The Global Catalogue of Microorganisms (GCM) 10K type strain sequencing project: providing services to taxonomists for standard genome sequencing and annotation.</title>
        <authorList>
            <consortium name="The Broad Institute Genomics Platform"/>
            <consortium name="The Broad Institute Genome Sequencing Center for Infectious Disease"/>
            <person name="Wu L."/>
            <person name="Ma J."/>
        </authorList>
    </citation>
    <scope>NUCLEOTIDE SEQUENCE [LARGE SCALE GENOMIC DNA]</scope>
    <source>
        <strain evidence="3 4">CGMCC 1.3239</strain>
    </source>
</reference>
<organism evidence="3 4">
    <name type="scientific">Halorubrum tibetense</name>
    <dbReference type="NCBI Taxonomy" id="175631"/>
    <lineage>
        <taxon>Archaea</taxon>
        <taxon>Methanobacteriati</taxon>
        <taxon>Methanobacteriota</taxon>
        <taxon>Stenosarchaea group</taxon>
        <taxon>Halobacteria</taxon>
        <taxon>Halobacteriales</taxon>
        <taxon>Haloferacaceae</taxon>
        <taxon>Halorubrum</taxon>
    </lineage>
</organism>
<feature type="region of interest" description="Disordered" evidence="1">
    <location>
        <begin position="76"/>
        <end position="97"/>
    </location>
</feature>
<evidence type="ECO:0000313" key="4">
    <source>
        <dbReference type="Proteomes" id="UP001596442"/>
    </source>
</evidence>
<keyword evidence="2" id="KW-0472">Membrane</keyword>
<name>A0ABD5S961_9EURY</name>
<evidence type="ECO:0008006" key="5">
    <source>
        <dbReference type="Google" id="ProtNLM"/>
    </source>
</evidence>
<proteinExistence type="predicted"/>
<accession>A0ABD5S961</accession>
<protein>
    <recommendedName>
        <fullName evidence="5">DUF58 domain-containing protein</fullName>
    </recommendedName>
</protein>
<keyword evidence="4" id="KW-1185">Reference proteome</keyword>
<keyword evidence="2" id="KW-1133">Transmembrane helix</keyword>
<sequence>MSRSRPHSRLTTHRGAYVGPQPIPRDLTWRSIAILGALPVTALAVALYPLAAAFVLATFSGAVAGAALQRRRPEVLARMVPDREPPADRERSGTAPR</sequence>
<feature type="transmembrane region" description="Helical" evidence="2">
    <location>
        <begin position="27"/>
        <end position="45"/>
    </location>
</feature>
<evidence type="ECO:0000256" key="1">
    <source>
        <dbReference type="SAM" id="MobiDB-lite"/>
    </source>
</evidence>
<evidence type="ECO:0000256" key="2">
    <source>
        <dbReference type="SAM" id="Phobius"/>
    </source>
</evidence>
<keyword evidence="2" id="KW-0812">Transmembrane</keyword>
<dbReference type="AlphaFoldDB" id="A0ABD5S961"/>